<evidence type="ECO:0000313" key="11">
    <source>
        <dbReference type="Proteomes" id="UP000184080"/>
    </source>
</evidence>
<dbReference type="STRING" id="1121298.SAMN05444401_3020"/>
<dbReference type="EC" id="2.7.1.121" evidence="3"/>
<evidence type="ECO:0000313" key="10">
    <source>
        <dbReference type="EMBL" id="SHJ43783.1"/>
    </source>
</evidence>
<dbReference type="RefSeq" id="WP_073008420.1">
    <property type="nucleotide sequence ID" value="NZ_FQZO01000005.1"/>
</dbReference>
<gene>
    <name evidence="10" type="ORF">SAMN05444401_3020</name>
</gene>
<evidence type="ECO:0000259" key="9">
    <source>
        <dbReference type="PROSITE" id="PS51480"/>
    </source>
</evidence>
<comment type="pathway">
    <text evidence="2">Polyol metabolism; glycerol degradation.</text>
</comment>
<evidence type="ECO:0000256" key="2">
    <source>
        <dbReference type="ARBA" id="ARBA00004745"/>
    </source>
</evidence>
<comment type="subunit">
    <text evidence="7">Homodimer. The dihydroxyacetone kinase complex is composed of a homodimer of DhaM, a homodimer of DhaK and the subunit DhaL.</text>
</comment>
<keyword evidence="5 10" id="KW-0418">Kinase</keyword>
<dbReference type="Gene3D" id="1.25.40.340">
    <property type="match status" value="1"/>
</dbReference>
<comment type="function">
    <text evidence="8">ADP-binding subunit of the dihydroxyacetone kinase, which is responsible for the phosphoenolpyruvate (PEP)-dependent phosphorylation of dihydroxyacetone. DhaL-ADP is converted to DhaL-ATP via a phosphoryl group transfer from DhaM and transmits it to dihydroxyacetone binds to DhaK.</text>
</comment>
<dbReference type="PANTHER" id="PTHR28629:SF4">
    <property type="entry name" value="TRIOKINASE_FMN CYCLASE"/>
    <property type="match status" value="1"/>
</dbReference>
<evidence type="ECO:0000256" key="1">
    <source>
        <dbReference type="ARBA" id="ARBA00001113"/>
    </source>
</evidence>
<keyword evidence="4" id="KW-0808">Transferase</keyword>
<name>A0A1M6JAU8_9CLOT</name>
<dbReference type="InterPro" id="IPR036117">
    <property type="entry name" value="DhaL_dom_sf"/>
</dbReference>
<sequence>MSLDVNNVVEVFKEITKNIEINKQYLTDLDAAIGDGDHGINLNKGFQVVMQKLNSSNPKDVGEVLKTVAMSLVSTVGGASGALYGTAFMKATPMGVGKETMDLKDFSEMLKVSIDGIKLRGKGDKGDKTMLDVLIPVSESIEESINKNLTPLEALKEAREMAFKEMEQTKNIIAKKGRASYLGERSIGHQDPGATSSYIIINTIYEYLQKKEE</sequence>
<dbReference type="SMART" id="SM01120">
    <property type="entry name" value="Dak2"/>
    <property type="match status" value="1"/>
</dbReference>
<dbReference type="InterPro" id="IPR050861">
    <property type="entry name" value="Dihydroxyacetone_Kinase"/>
</dbReference>
<comment type="catalytic activity">
    <reaction evidence="1">
        <text>dihydroxyacetone + phosphoenolpyruvate = dihydroxyacetone phosphate + pyruvate</text>
        <dbReference type="Rhea" id="RHEA:18381"/>
        <dbReference type="ChEBI" id="CHEBI:15361"/>
        <dbReference type="ChEBI" id="CHEBI:16016"/>
        <dbReference type="ChEBI" id="CHEBI:57642"/>
        <dbReference type="ChEBI" id="CHEBI:58702"/>
        <dbReference type="EC" id="2.7.1.121"/>
    </reaction>
</comment>
<organism evidence="10 11">
    <name type="scientific">Clostridium amylolyticum</name>
    <dbReference type="NCBI Taxonomy" id="1121298"/>
    <lineage>
        <taxon>Bacteria</taxon>
        <taxon>Bacillati</taxon>
        <taxon>Bacillota</taxon>
        <taxon>Clostridia</taxon>
        <taxon>Eubacteriales</taxon>
        <taxon>Clostridiaceae</taxon>
        <taxon>Clostridium</taxon>
    </lineage>
</organism>
<dbReference type="GO" id="GO:0004371">
    <property type="term" value="F:glycerone kinase activity"/>
    <property type="evidence" value="ECO:0007669"/>
    <property type="project" value="InterPro"/>
</dbReference>
<dbReference type="GO" id="GO:0047324">
    <property type="term" value="F:phosphoenolpyruvate-glycerone phosphotransferase activity"/>
    <property type="evidence" value="ECO:0007669"/>
    <property type="project" value="UniProtKB-EC"/>
</dbReference>
<evidence type="ECO:0000256" key="7">
    <source>
        <dbReference type="ARBA" id="ARBA00046577"/>
    </source>
</evidence>
<dbReference type="SUPFAM" id="SSF101473">
    <property type="entry name" value="DhaL-like"/>
    <property type="match status" value="1"/>
</dbReference>
<evidence type="ECO:0000256" key="5">
    <source>
        <dbReference type="ARBA" id="ARBA00022777"/>
    </source>
</evidence>
<accession>A0A1M6JAU8</accession>
<feature type="domain" description="DhaL" evidence="9">
    <location>
        <begin position="6"/>
        <end position="206"/>
    </location>
</feature>
<protein>
    <recommendedName>
        <fullName evidence="3">phosphoenolpyruvate--glycerone phosphotransferase</fullName>
        <ecNumber evidence="3">2.7.1.121</ecNumber>
    </recommendedName>
</protein>
<dbReference type="NCBIfam" id="TIGR02365">
    <property type="entry name" value="dha_L_ycgS"/>
    <property type="match status" value="1"/>
</dbReference>
<dbReference type="AlphaFoldDB" id="A0A1M6JAU8"/>
<dbReference type="InterPro" id="IPR012737">
    <property type="entry name" value="DhaK_L_YcgS"/>
</dbReference>
<dbReference type="OrthoDB" id="9800291at2"/>
<dbReference type="FunFam" id="1.25.40.340:FF:000002">
    <property type="entry name" value="Dihydroxyacetone kinase, L subunit"/>
    <property type="match status" value="1"/>
</dbReference>
<dbReference type="Pfam" id="PF02734">
    <property type="entry name" value="Dak2"/>
    <property type="match status" value="1"/>
</dbReference>
<dbReference type="EMBL" id="FQZO01000005">
    <property type="protein sequence ID" value="SHJ43783.1"/>
    <property type="molecule type" value="Genomic_DNA"/>
</dbReference>
<dbReference type="GO" id="GO:0005829">
    <property type="term" value="C:cytosol"/>
    <property type="evidence" value="ECO:0007669"/>
    <property type="project" value="TreeGrafter"/>
</dbReference>
<dbReference type="Proteomes" id="UP000184080">
    <property type="component" value="Unassembled WGS sequence"/>
</dbReference>
<evidence type="ECO:0000256" key="6">
    <source>
        <dbReference type="ARBA" id="ARBA00022798"/>
    </source>
</evidence>
<keyword evidence="11" id="KW-1185">Reference proteome</keyword>
<proteinExistence type="predicted"/>
<keyword evidence="6" id="KW-0319">Glycerol metabolism</keyword>
<reference evidence="10 11" key="1">
    <citation type="submission" date="2016-11" db="EMBL/GenBank/DDBJ databases">
        <authorList>
            <person name="Jaros S."/>
            <person name="Januszkiewicz K."/>
            <person name="Wedrychowicz H."/>
        </authorList>
    </citation>
    <scope>NUCLEOTIDE SEQUENCE [LARGE SCALE GENOMIC DNA]</scope>
    <source>
        <strain evidence="10 11">DSM 21864</strain>
    </source>
</reference>
<dbReference type="InterPro" id="IPR004007">
    <property type="entry name" value="DhaL_dom"/>
</dbReference>
<evidence type="ECO:0000256" key="3">
    <source>
        <dbReference type="ARBA" id="ARBA00012095"/>
    </source>
</evidence>
<dbReference type="PROSITE" id="PS51480">
    <property type="entry name" value="DHAL"/>
    <property type="match status" value="1"/>
</dbReference>
<evidence type="ECO:0000256" key="4">
    <source>
        <dbReference type="ARBA" id="ARBA00022679"/>
    </source>
</evidence>
<dbReference type="GO" id="GO:0019563">
    <property type="term" value="P:glycerol catabolic process"/>
    <property type="evidence" value="ECO:0007669"/>
    <property type="project" value="TreeGrafter"/>
</dbReference>
<dbReference type="PANTHER" id="PTHR28629">
    <property type="entry name" value="TRIOKINASE/FMN CYCLASE"/>
    <property type="match status" value="1"/>
</dbReference>
<evidence type="ECO:0000256" key="8">
    <source>
        <dbReference type="ARBA" id="ARBA00055771"/>
    </source>
</evidence>